<evidence type="ECO:0000256" key="1">
    <source>
        <dbReference type="SAM" id="SignalP"/>
    </source>
</evidence>
<name>A0AAJ1QGI7_9FLAO</name>
<accession>A0AAJ1QGI7</accession>
<comment type="caution">
    <text evidence="2">The sequence shown here is derived from an EMBL/GenBank/DDBJ whole genome shotgun (WGS) entry which is preliminary data.</text>
</comment>
<gene>
    <name evidence="2" type="ORF">HX001_14315</name>
</gene>
<organism evidence="2 3">
    <name type="scientific">Empedobacter brevis</name>
    <dbReference type="NCBI Taxonomy" id="247"/>
    <lineage>
        <taxon>Bacteria</taxon>
        <taxon>Pseudomonadati</taxon>
        <taxon>Bacteroidota</taxon>
        <taxon>Flavobacteriia</taxon>
        <taxon>Flavobacteriales</taxon>
        <taxon>Weeksellaceae</taxon>
        <taxon>Empedobacter</taxon>
    </lineage>
</organism>
<dbReference type="RefSeq" id="WP_286494104.1">
    <property type="nucleotide sequence ID" value="NZ_JACAGJ010000008.1"/>
</dbReference>
<dbReference type="EMBL" id="JACAGJ010000008">
    <property type="protein sequence ID" value="MDM1073660.1"/>
    <property type="molecule type" value="Genomic_DNA"/>
</dbReference>
<dbReference type="AlphaFoldDB" id="A0AAJ1QGI7"/>
<proteinExistence type="predicted"/>
<dbReference type="Proteomes" id="UP001170959">
    <property type="component" value="Unassembled WGS sequence"/>
</dbReference>
<reference evidence="2" key="1">
    <citation type="submission" date="2020-06" db="EMBL/GenBank/DDBJ databases">
        <authorList>
            <person name="Dong N."/>
        </authorList>
    </citation>
    <scope>NUCLEOTIDE SEQUENCE</scope>
    <source>
        <strain evidence="2">R655-4</strain>
    </source>
</reference>
<sequence>MKNLFIMTAIMLSSLSFANNPFNVKIKTFEGKQTLTNFSMCEGTLTLISSNDFGYTFYLSGPATNEKLWLFINGTDSYEVVNTNSNIHIGKFWFNPEKMDNEDVYNISVSFYSSWPITPSTDRICYAVSGLIQ</sequence>
<protein>
    <submittedName>
        <fullName evidence="2">Uncharacterized protein</fullName>
    </submittedName>
</protein>
<keyword evidence="1" id="KW-0732">Signal</keyword>
<evidence type="ECO:0000313" key="2">
    <source>
        <dbReference type="EMBL" id="MDM1073660.1"/>
    </source>
</evidence>
<evidence type="ECO:0000313" key="3">
    <source>
        <dbReference type="Proteomes" id="UP001170959"/>
    </source>
</evidence>
<feature type="chain" id="PRO_5042588264" evidence="1">
    <location>
        <begin position="19"/>
        <end position="133"/>
    </location>
</feature>
<reference evidence="2" key="2">
    <citation type="journal article" date="2022" name="Sci. Total Environ.">
        <title>Prevalence, transmission, and molecular epidemiology of tet(X)-positive bacteria among humans, animals, and environmental niches in China: An epidemiological, and genomic-based study.</title>
        <authorList>
            <person name="Dong N."/>
            <person name="Zeng Y."/>
            <person name="Cai C."/>
            <person name="Sun C."/>
            <person name="Lu J."/>
            <person name="Liu C."/>
            <person name="Zhou H."/>
            <person name="Sun Q."/>
            <person name="Shu L."/>
            <person name="Wang H."/>
            <person name="Wang Y."/>
            <person name="Wang S."/>
            <person name="Wu C."/>
            <person name="Chan E.W."/>
            <person name="Chen G."/>
            <person name="Shen Z."/>
            <person name="Chen S."/>
            <person name="Zhang R."/>
        </authorList>
    </citation>
    <scope>NUCLEOTIDE SEQUENCE</scope>
    <source>
        <strain evidence="2">R655-4</strain>
    </source>
</reference>
<feature type="signal peptide" evidence="1">
    <location>
        <begin position="1"/>
        <end position="18"/>
    </location>
</feature>